<dbReference type="Pfam" id="PF09092">
    <property type="entry name" value="Lyase_N"/>
    <property type="match status" value="1"/>
</dbReference>
<evidence type="ECO:0000313" key="4">
    <source>
        <dbReference type="EMBL" id="KAJ7360120.1"/>
    </source>
</evidence>
<evidence type="ECO:0000259" key="2">
    <source>
        <dbReference type="Pfam" id="PF09092"/>
    </source>
</evidence>
<keyword evidence="5" id="KW-1185">Reference proteome</keyword>
<proteinExistence type="predicted"/>
<dbReference type="GO" id="GO:0006027">
    <property type="term" value="P:glycosaminoglycan catabolic process"/>
    <property type="evidence" value="ECO:0007669"/>
    <property type="project" value="InterPro"/>
</dbReference>
<evidence type="ECO:0000256" key="1">
    <source>
        <dbReference type="SAM" id="MobiDB-lite"/>
    </source>
</evidence>
<evidence type="ECO:0000313" key="5">
    <source>
        <dbReference type="Proteomes" id="UP001163046"/>
    </source>
</evidence>
<dbReference type="SUPFAM" id="SSF48230">
    <property type="entry name" value="Chondroitin AC/alginate lyase"/>
    <property type="match status" value="1"/>
</dbReference>
<evidence type="ECO:0000259" key="3">
    <source>
        <dbReference type="Pfam" id="PF09093"/>
    </source>
</evidence>
<dbReference type="PANTHER" id="PTHR37322">
    <property type="match status" value="1"/>
</dbReference>
<dbReference type="InterPro" id="IPR015176">
    <property type="entry name" value="Lyase_N"/>
</dbReference>
<reference evidence="4" key="1">
    <citation type="submission" date="2023-01" db="EMBL/GenBank/DDBJ databases">
        <title>Genome assembly of the deep-sea coral Lophelia pertusa.</title>
        <authorList>
            <person name="Herrera S."/>
            <person name="Cordes E."/>
        </authorList>
    </citation>
    <scope>NUCLEOTIDE SEQUENCE</scope>
    <source>
        <strain evidence="4">USNM1676648</strain>
        <tissue evidence="4">Polyp</tissue>
    </source>
</reference>
<dbReference type="Pfam" id="PF09093">
    <property type="entry name" value="Lyase_catalyt"/>
    <property type="match status" value="1"/>
</dbReference>
<feature type="domain" description="Lyase catalytic" evidence="3">
    <location>
        <begin position="356"/>
        <end position="441"/>
    </location>
</feature>
<dbReference type="PANTHER" id="PTHR37322:SF3">
    <property type="entry name" value="CHONDROITIN SULFATE ABC EXOLYASE"/>
    <property type="match status" value="1"/>
</dbReference>
<sequence length="471" mass="53042">MEQQDDDDDDSDQEMITEAERMEDDSDEELLAEVERLETQRGGALADERVYTFEDATHLSAFTKSATSTLERTTTRYKDGTNSLKWTWATGDTITHSFTSNGWRGIWVSYKESKLVSGDIDTMKITAPTTIETTHPLFIDLLRLVSKLSKQTRDEIVPTIGQGIYTTNNFWQQTYRWSVVTPTAIAEPVPSQEKLDNLTLIEKRLENWFVNQSQSSVQFTGNVKKRFDSLRVDRSHTEFSLLSIAKSTAGVITGTPLYAKQSEYNHREFGYAIPRVLLPMALDYHIRSRAVDVNEMAADELSNLNGDATNKAEATMRIAGGDLTMQQTFTNALGSTTPYTVENVKEAIGTLNDKRKERLLLLLDYIEDQGEYYVKEILKPGFSDGSGLGTLDHEMNNAGAGFMNAAFLLRKELQTAGKLSDYIATMKWYNDFGEIYQDPFEYAGTSADRMRTISYGGNLLFSCFVIHSVVV</sequence>
<protein>
    <submittedName>
        <fullName evidence="4">Uncharacterized protein</fullName>
    </submittedName>
</protein>
<dbReference type="SUPFAM" id="SSF49785">
    <property type="entry name" value="Galactose-binding domain-like"/>
    <property type="match status" value="1"/>
</dbReference>
<dbReference type="Gene3D" id="1.50.10.100">
    <property type="entry name" value="Chondroitin AC/alginate lyase"/>
    <property type="match status" value="1"/>
</dbReference>
<comment type="caution">
    <text evidence="4">The sequence shown here is derived from an EMBL/GenBank/DDBJ whole genome shotgun (WGS) entry which is preliminary data.</text>
</comment>
<dbReference type="AlphaFoldDB" id="A0A9W9YPQ9"/>
<dbReference type="InterPro" id="IPR008979">
    <property type="entry name" value="Galactose-bd-like_sf"/>
</dbReference>
<name>A0A9W9YPQ9_9CNID</name>
<dbReference type="InterPro" id="IPR039174">
    <property type="entry name" value="Chondroitin_ABC_lyase"/>
</dbReference>
<feature type="region of interest" description="Disordered" evidence="1">
    <location>
        <begin position="1"/>
        <end position="29"/>
    </location>
</feature>
<dbReference type="Gene3D" id="2.60.120.430">
    <property type="entry name" value="Galactose-binding lectin"/>
    <property type="match status" value="2"/>
</dbReference>
<accession>A0A9W9YPQ9</accession>
<dbReference type="EMBL" id="MU827311">
    <property type="protein sequence ID" value="KAJ7360120.1"/>
    <property type="molecule type" value="Genomic_DNA"/>
</dbReference>
<feature type="domain" description="Lyase N-terminal" evidence="2">
    <location>
        <begin position="47"/>
        <end position="95"/>
    </location>
</feature>
<dbReference type="Proteomes" id="UP001163046">
    <property type="component" value="Unassembled WGS sequence"/>
</dbReference>
<organism evidence="4 5">
    <name type="scientific">Desmophyllum pertusum</name>
    <dbReference type="NCBI Taxonomy" id="174260"/>
    <lineage>
        <taxon>Eukaryota</taxon>
        <taxon>Metazoa</taxon>
        <taxon>Cnidaria</taxon>
        <taxon>Anthozoa</taxon>
        <taxon>Hexacorallia</taxon>
        <taxon>Scleractinia</taxon>
        <taxon>Caryophylliina</taxon>
        <taxon>Caryophylliidae</taxon>
        <taxon>Desmophyllum</taxon>
    </lineage>
</organism>
<dbReference type="InterPro" id="IPR015177">
    <property type="entry name" value="Lyase_catalyt"/>
</dbReference>
<dbReference type="InterPro" id="IPR008929">
    <property type="entry name" value="Chondroitin_lyas"/>
</dbReference>
<gene>
    <name evidence="4" type="ORF">OS493_018105</name>
</gene>